<dbReference type="EMBL" id="CP106795">
    <property type="protein sequence ID" value="UXY39988.1"/>
    <property type="molecule type" value="Genomic_DNA"/>
</dbReference>
<protein>
    <submittedName>
        <fullName evidence="1">Uncharacterized protein</fullName>
    </submittedName>
</protein>
<dbReference type="Proteomes" id="UP001060733">
    <property type="component" value="Chromosome"/>
</dbReference>
<reference evidence="1" key="1">
    <citation type="submission" date="2022-10" db="EMBL/GenBank/DDBJ databases">
        <authorList>
            <person name="Mo P."/>
        </authorList>
    </citation>
    <scope>NUCLEOTIDE SEQUENCE</scope>
    <source>
        <strain evidence="1">HUAS 14-6</strain>
    </source>
</reference>
<proteinExistence type="predicted"/>
<keyword evidence="2" id="KW-1185">Reference proteome</keyword>
<evidence type="ECO:0000313" key="2">
    <source>
        <dbReference type="Proteomes" id="UP001060733"/>
    </source>
</evidence>
<sequence>MSDPDLPPGWAAEPKAQAAEIARLRRQLRDNRHERQRLQDEVDAGATVIAALLAENTALREQIAQRSAVVKPLDRAHATRE</sequence>
<organism evidence="1 2">
    <name type="scientific">Streptomyces albidocamelliae</name>
    <dbReference type="NCBI Taxonomy" id="2981135"/>
    <lineage>
        <taxon>Bacteria</taxon>
        <taxon>Bacillati</taxon>
        <taxon>Actinomycetota</taxon>
        <taxon>Actinomycetes</taxon>
        <taxon>Kitasatosporales</taxon>
        <taxon>Streptomycetaceae</taxon>
        <taxon>Streptomyces</taxon>
    </lineage>
</organism>
<name>A0ABY6EZZ2_9ACTN</name>
<dbReference type="RefSeq" id="WP_263280026.1">
    <property type="nucleotide sequence ID" value="NZ_CP106795.1"/>
</dbReference>
<gene>
    <name evidence="1" type="ORF">N8I86_37985</name>
</gene>
<accession>A0ABY6EZZ2</accession>
<evidence type="ECO:0000313" key="1">
    <source>
        <dbReference type="EMBL" id="UXY39988.1"/>
    </source>
</evidence>